<protein>
    <submittedName>
        <fullName evidence="3">Uncharacterized protein LOC113939119</fullName>
    </submittedName>
</protein>
<dbReference type="GeneID" id="113939119"/>
<dbReference type="AlphaFoldDB" id="A0A6J2FKM0"/>
<evidence type="ECO:0000313" key="2">
    <source>
        <dbReference type="Proteomes" id="UP000515165"/>
    </source>
</evidence>
<dbReference type="RefSeq" id="XP_027480491.2">
    <property type="nucleotide sequence ID" value="XM_027624690.2"/>
</dbReference>
<reference evidence="3" key="1">
    <citation type="submission" date="2025-08" db="UniProtKB">
        <authorList>
            <consortium name="RefSeq"/>
        </authorList>
    </citation>
    <scope>IDENTIFICATION</scope>
    <source>
        <tissue evidence="3">Blood</tissue>
    </source>
</reference>
<name>A0A6J2FKM0_ZALCA</name>
<sequence length="315" mass="33632">MEGPAVQVTSWGSCGVARGDSAAMVLLAFQSPPPPGAGGHSPIISSILTSLLWTVIVFRSFYSPFNKTDITTSPPCCQNEDKKGGGGFLTPELSSARRAGVWWPTHSGTPGPSKSTGWLRGCRGHLRGPTVRGGAPGLLCDPSHQSPRCFWPCGPPRNVDQTGSVCPLALRAGKGERESPTSHPSLSLRATPRAPRDPDFPAEVASSARGLSGCFLCWEDCSDLCTPYSLSSNRTLLMSPSQGPLPDHCAWKSTPFTPPLLLLSRAHLLVLSHVARWLYGWSLLFRTTVPQAGVLAGFVHSSIPISPNNKYVLKE</sequence>
<dbReference type="Proteomes" id="UP000515165">
    <property type="component" value="Chromosome 16"/>
</dbReference>
<dbReference type="KEGG" id="zca:113939119"/>
<organism evidence="2 3">
    <name type="scientific">Zalophus californianus</name>
    <name type="common">California sealion</name>
    <dbReference type="NCBI Taxonomy" id="9704"/>
    <lineage>
        <taxon>Eukaryota</taxon>
        <taxon>Metazoa</taxon>
        <taxon>Chordata</taxon>
        <taxon>Craniata</taxon>
        <taxon>Vertebrata</taxon>
        <taxon>Euteleostomi</taxon>
        <taxon>Mammalia</taxon>
        <taxon>Eutheria</taxon>
        <taxon>Laurasiatheria</taxon>
        <taxon>Carnivora</taxon>
        <taxon>Caniformia</taxon>
        <taxon>Pinnipedia</taxon>
        <taxon>Otariidae</taxon>
        <taxon>Zalophus</taxon>
    </lineage>
</organism>
<gene>
    <name evidence="3" type="primary">LOC113939119</name>
</gene>
<evidence type="ECO:0000313" key="3">
    <source>
        <dbReference type="RefSeq" id="XP_027480491.2"/>
    </source>
</evidence>
<proteinExistence type="predicted"/>
<accession>A0A6J2FKM0</accession>
<evidence type="ECO:0000256" key="1">
    <source>
        <dbReference type="SAM" id="MobiDB-lite"/>
    </source>
</evidence>
<keyword evidence="2" id="KW-1185">Reference proteome</keyword>
<feature type="region of interest" description="Disordered" evidence="1">
    <location>
        <begin position="172"/>
        <end position="200"/>
    </location>
</feature>